<name>A0A517WQV1_9PLAN</name>
<gene>
    <name evidence="1" type="ORF">V202x_09720</name>
</gene>
<reference evidence="1 2" key="1">
    <citation type="submission" date="2019-03" db="EMBL/GenBank/DDBJ databases">
        <title>Deep-cultivation of Planctomycetes and their phenomic and genomic characterization uncovers novel biology.</title>
        <authorList>
            <person name="Wiegand S."/>
            <person name="Jogler M."/>
            <person name="Boedeker C."/>
            <person name="Pinto D."/>
            <person name="Vollmers J."/>
            <person name="Rivas-Marin E."/>
            <person name="Kohn T."/>
            <person name="Peeters S.H."/>
            <person name="Heuer A."/>
            <person name="Rast P."/>
            <person name="Oberbeckmann S."/>
            <person name="Bunk B."/>
            <person name="Jeske O."/>
            <person name="Meyerdierks A."/>
            <person name="Storesund J.E."/>
            <person name="Kallscheuer N."/>
            <person name="Luecker S."/>
            <person name="Lage O.M."/>
            <person name="Pohl T."/>
            <person name="Merkel B.J."/>
            <person name="Hornburger P."/>
            <person name="Mueller R.-W."/>
            <person name="Bruemmer F."/>
            <person name="Labrenz M."/>
            <person name="Spormann A.M."/>
            <person name="Op den Camp H."/>
            <person name="Overmann J."/>
            <person name="Amann R."/>
            <person name="Jetten M.S.M."/>
            <person name="Mascher T."/>
            <person name="Medema M.H."/>
            <person name="Devos D.P."/>
            <person name="Kaster A.-K."/>
            <person name="Ovreas L."/>
            <person name="Rohde M."/>
            <person name="Galperin M.Y."/>
            <person name="Jogler C."/>
        </authorList>
    </citation>
    <scope>NUCLEOTIDE SEQUENCE [LARGE SCALE GENOMIC DNA]</scope>
    <source>
        <strain evidence="1 2">V202</strain>
    </source>
</reference>
<keyword evidence="2" id="KW-1185">Reference proteome</keyword>
<dbReference type="EMBL" id="CP037422">
    <property type="protein sequence ID" value="QDU07613.1"/>
    <property type="molecule type" value="Genomic_DNA"/>
</dbReference>
<dbReference type="InterPro" id="IPR016181">
    <property type="entry name" value="Acyl_CoA_acyltransferase"/>
</dbReference>
<sequence>MNYKIVSLAERYDLFERQDKVCSEVWPEFMLHSPVADAYWMQFIEAFKDYQLLMMERDDILAVINTVPIHFDKSMHELPDGGWDWGVRNSIATHQKGIKPNLLMGVQIVVNKNHQGKGLSALAVKEMANLARKKEFNNLIIAVRPSDKHHYPLIQMENYIQWQNENYLPFDNWLRVHAKAGGEIIKPCPQSMTISGTISEWKAWTNMDFPGSGSFIIPGALNPVSIDLEKGQGLYIEPNVWICHKIVN</sequence>
<protein>
    <recommendedName>
        <fullName evidence="3">N-acetyltransferase domain-containing protein</fullName>
    </recommendedName>
</protein>
<dbReference type="AlphaFoldDB" id="A0A517WQV1"/>
<evidence type="ECO:0000313" key="1">
    <source>
        <dbReference type="EMBL" id="QDU07613.1"/>
    </source>
</evidence>
<proteinExistence type="predicted"/>
<dbReference type="RefSeq" id="WP_145171686.1">
    <property type="nucleotide sequence ID" value="NZ_CP037422.1"/>
</dbReference>
<dbReference type="Proteomes" id="UP000318384">
    <property type="component" value="Chromosome"/>
</dbReference>
<evidence type="ECO:0008006" key="3">
    <source>
        <dbReference type="Google" id="ProtNLM"/>
    </source>
</evidence>
<dbReference type="SUPFAM" id="SSF55729">
    <property type="entry name" value="Acyl-CoA N-acyltransferases (Nat)"/>
    <property type="match status" value="1"/>
</dbReference>
<dbReference type="Gene3D" id="3.40.630.30">
    <property type="match status" value="1"/>
</dbReference>
<evidence type="ECO:0000313" key="2">
    <source>
        <dbReference type="Proteomes" id="UP000318384"/>
    </source>
</evidence>
<accession>A0A517WQV1</accession>
<organism evidence="1 2">
    <name type="scientific">Gimesia aquarii</name>
    <dbReference type="NCBI Taxonomy" id="2527964"/>
    <lineage>
        <taxon>Bacteria</taxon>
        <taxon>Pseudomonadati</taxon>
        <taxon>Planctomycetota</taxon>
        <taxon>Planctomycetia</taxon>
        <taxon>Planctomycetales</taxon>
        <taxon>Planctomycetaceae</taxon>
        <taxon>Gimesia</taxon>
    </lineage>
</organism>
<dbReference type="OrthoDB" id="342444at2"/>